<keyword evidence="5" id="KW-1185">Reference proteome</keyword>
<evidence type="ECO:0000256" key="1">
    <source>
        <dbReference type="ARBA" id="ARBA00023163"/>
    </source>
</evidence>
<proteinExistence type="predicted"/>
<organism evidence="4 5">
    <name type="scientific">Methylobacterium haplocladii</name>
    <dbReference type="NCBI Taxonomy" id="1176176"/>
    <lineage>
        <taxon>Bacteria</taxon>
        <taxon>Pseudomonadati</taxon>
        <taxon>Pseudomonadota</taxon>
        <taxon>Alphaproteobacteria</taxon>
        <taxon>Hyphomicrobiales</taxon>
        <taxon>Methylobacteriaceae</taxon>
        <taxon>Methylobacterium</taxon>
    </lineage>
</organism>
<sequence length="227" mass="24110">MVLSEAEAEAQLAALRRQREALDRTITDLTLYLELGRRLRGGPPLPVDEPPPAAPVPFSSTPGPWPSPDPAERADTADRRTPLRQPASEREPPAERASPPSPGDDLRPGAVAPEARKAGNAGGSAEPVPMDAALSEGVLARRYGRALIEAALAALDEAGRPLHASEILAVLARRGFSLPGHDPVAALNTRLWKRSGPGGPLKRMGDAVYALVEPEDDEASRRDEDES</sequence>
<dbReference type="InterPro" id="IPR007759">
    <property type="entry name" value="Asxl_HARE-HTH"/>
</dbReference>
<reference evidence="4 5" key="1">
    <citation type="submission" date="2019-07" db="EMBL/GenBank/DDBJ databases">
        <title>Whole genome shotgun sequence of Methylobacterium haplocladii NBRC 107714.</title>
        <authorList>
            <person name="Hosoyama A."/>
            <person name="Uohara A."/>
            <person name="Ohji S."/>
            <person name="Ichikawa N."/>
        </authorList>
    </citation>
    <scope>NUCLEOTIDE SEQUENCE [LARGE SCALE GENOMIC DNA]</scope>
    <source>
        <strain evidence="4 5">NBRC 107714</strain>
    </source>
</reference>
<feature type="region of interest" description="Disordered" evidence="2">
    <location>
        <begin position="38"/>
        <end position="129"/>
    </location>
</feature>
<dbReference type="PROSITE" id="PS51913">
    <property type="entry name" value="HTH_HARE"/>
    <property type="match status" value="1"/>
</dbReference>
<feature type="compositionally biased region" description="Basic and acidic residues" evidence="2">
    <location>
        <begin position="70"/>
        <end position="94"/>
    </location>
</feature>
<evidence type="ECO:0000313" key="4">
    <source>
        <dbReference type="EMBL" id="GEP01175.1"/>
    </source>
</evidence>
<evidence type="ECO:0000313" key="5">
    <source>
        <dbReference type="Proteomes" id="UP000321258"/>
    </source>
</evidence>
<protein>
    <recommendedName>
        <fullName evidence="3">HTH HARE-type domain-containing protein</fullName>
    </recommendedName>
</protein>
<evidence type="ECO:0000259" key="3">
    <source>
        <dbReference type="PROSITE" id="PS51913"/>
    </source>
</evidence>
<accession>A0A512ITY6</accession>
<dbReference type="OrthoDB" id="32898at2"/>
<dbReference type="AlphaFoldDB" id="A0A512ITY6"/>
<dbReference type="GO" id="GO:0006355">
    <property type="term" value="P:regulation of DNA-templated transcription"/>
    <property type="evidence" value="ECO:0007669"/>
    <property type="project" value="InterPro"/>
</dbReference>
<comment type="caution">
    <text evidence="4">The sequence shown here is derived from an EMBL/GenBank/DDBJ whole genome shotgun (WGS) entry which is preliminary data.</text>
</comment>
<dbReference type="Proteomes" id="UP000321258">
    <property type="component" value="Unassembled WGS sequence"/>
</dbReference>
<name>A0A512ITY6_9HYPH</name>
<keyword evidence="1" id="KW-0804">Transcription</keyword>
<dbReference type="EMBL" id="BJZT01000039">
    <property type="protein sequence ID" value="GEP01175.1"/>
    <property type="molecule type" value="Genomic_DNA"/>
</dbReference>
<feature type="compositionally biased region" description="Pro residues" evidence="2">
    <location>
        <begin position="43"/>
        <end position="55"/>
    </location>
</feature>
<feature type="domain" description="HTH HARE-type" evidence="3">
    <location>
        <begin position="145"/>
        <end position="214"/>
    </location>
</feature>
<dbReference type="RefSeq" id="WP_147081227.1">
    <property type="nucleotide sequence ID" value="NZ_BJZT01000039.1"/>
</dbReference>
<gene>
    <name evidence="4" type="ORF">MHA02_35620</name>
</gene>
<evidence type="ECO:0000256" key="2">
    <source>
        <dbReference type="SAM" id="MobiDB-lite"/>
    </source>
</evidence>